<dbReference type="STRING" id="94130.A0A2Z6SGV8"/>
<name>A0A2Z6SGV8_9GLOM</name>
<feature type="compositionally biased region" description="Low complexity" evidence="1">
    <location>
        <begin position="221"/>
        <end position="230"/>
    </location>
</feature>
<feature type="region of interest" description="Disordered" evidence="1">
    <location>
        <begin position="83"/>
        <end position="103"/>
    </location>
</feature>
<protein>
    <submittedName>
        <fullName evidence="2">Uncharacterized protein</fullName>
    </submittedName>
</protein>
<reference evidence="2 3" key="1">
    <citation type="submission" date="2017-11" db="EMBL/GenBank/DDBJ databases">
        <title>The genome of Rhizophagus clarus HR1 reveals common genetic basis of auxotrophy among arbuscular mycorrhizal fungi.</title>
        <authorList>
            <person name="Kobayashi Y."/>
        </authorList>
    </citation>
    <scope>NUCLEOTIDE SEQUENCE [LARGE SCALE GENOMIC DNA]</scope>
    <source>
        <strain evidence="2 3">HR1</strain>
    </source>
</reference>
<sequence>MGPIFAHVRYHFINFKHRFQKYLLNILTMKDMINMNNSTFPTCNALSSSQTEIDGERVLRRNQFNSSKMWRTESLQRVFPSLQNQQRDLPRRSRSTPNFNVKNTRVYDNNDKYGLGLFTLSVYEKFSSKQKEEKEEKEAQNEKVYEAKNIFAQTLEPDRKLDKYTSTHRRRDHVSEDYKRILENQSQTNNCGIVRFIDSGKTPTQKTHDRISTDGRSDQFPSTYPSSKSESPSDAKEREMGSWQLRRDECMDSSKPSKAQYTNSDSHNRRSRKNSKASLPKLQDVPHQLFDQLKDELHDFTEKDQRLLNARLREYLAKTFGITQIFPLYLDRSEFVMWFLDENKCLFQWNAMENSVIYMGSDLEEGIKNYLINPDRLCYVIEDTFERVPVNEEDRRLDEEVKKHIKDIGFEKMLLEAKANLVTSKVKKKTRKKLSKNK</sequence>
<evidence type="ECO:0000313" key="2">
    <source>
        <dbReference type="EMBL" id="GBC04609.1"/>
    </source>
</evidence>
<dbReference type="Proteomes" id="UP000247702">
    <property type="component" value="Unassembled WGS sequence"/>
</dbReference>
<accession>A0A2Z6SGV8</accession>
<dbReference type="AlphaFoldDB" id="A0A2Z6SGV8"/>
<evidence type="ECO:0000256" key="1">
    <source>
        <dbReference type="SAM" id="MobiDB-lite"/>
    </source>
</evidence>
<proteinExistence type="predicted"/>
<keyword evidence="3" id="KW-1185">Reference proteome</keyword>
<comment type="caution">
    <text evidence="2">The sequence shown here is derived from an EMBL/GenBank/DDBJ whole genome shotgun (WGS) entry which is preliminary data.</text>
</comment>
<gene>
    <name evidence="2" type="ORF">RclHR1_05770017</name>
</gene>
<feature type="compositionally biased region" description="Polar residues" evidence="1">
    <location>
        <begin position="254"/>
        <end position="265"/>
    </location>
</feature>
<feature type="region of interest" description="Disordered" evidence="1">
    <location>
        <begin position="193"/>
        <end position="281"/>
    </location>
</feature>
<feature type="compositionally biased region" description="Basic and acidic residues" evidence="1">
    <location>
        <begin position="231"/>
        <end position="252"/>
    </location>
</feature>
<dbReference type="EMBL" id="BEXD01003956">
    <property type="protein sequence ID" value="GBC04609.1"/>
    <property type="molecule type" value="Genomic_DNA"/>
</dbReference>
<organism evidence="2 3">
    <name type="scientific">Rhizophagus clarus</name>
    <dbReference type="NCBI Taxonomy" id="94130"/>
    <lineage>
        <taxon>Eukaryota</taxon>
        <taxon>Fungi</taxon>
        <taxon>Fungi incertae sedis</taxon>
        <taxon>Mucoromycota</taxon>
        <taxon>Glomeromycotina</taxon>
        <taxon>Glomeromycetes</taxon>
        <taxon>Glomerales</taxon>
        <taxon>Glomeraceae</taxon>
        <taxon>Rhizophagus</taxon>
    </lineage>
</organism>
<feature type="compositionally biased region" description="Basic and acidic residues" evidence="1">
    <location>
        <begin position="206"/>
        <end position="217"/>
    </location>
</feature>
<evidence type="ECO:0000313" key="3">
    <source>
        <dbReference type="Proteomes" id="UP000247702"/>
    </source>
</evidence>